<dbReference type="AlphaFoldDB" id="A0A0G4K761"/>
<proteinExistence type="predicted"/>
<gene>
    <name evidence="1" type="ORF">BRSU_1427</name>
</gene>
<protein>
    <recommendedName>
        <fullName evidence="3">Flagellar assembly protein H</fullName>
    </recommendedName>
</protein>
<reference evidence="2" key="1">
    <citation type="submission" date="2015-04" db="EMBL/GenBank/DDBJ databases">
        <authorList>
            <person name="Mushtaq Mamoona"/>
        </authorList>
    </citation>
    <scope>NUCLEOTIDE SEQUENCE [LARGE SCALE GENOMIC DNA]</scope>
    <source>
        <strain evidence="2">AN4859/03</strain>
    </source>
</reference>
<dbReference type="EMBL" id="CVLB01000001">
    <property type="protein sequence ID" value="CRF33415.1"/>
    <property type="molecule type" value="Genomic_DNA"/>
</dbReference>
<keyword evidence="2" id="KW-1185">Reference proteome</keyword>
<organism evidence="1 2">
    <name type="scientific">Brachyspira suanatina</name>
    <dbReference type="NCBI Taxonomy" id="381802"/>
    <lineage>
        <taxon>Bacteria</taxon>
        <taxon>Pseudomonadati</taxon>
        <taxon>Spirochaetota</taxon>
        <taxon>Spirochaetia</taxon>
        <taxon>Brachyspirales</taxon>
        <taxon>Brachyspiraceae</taxon>
        <taxon>Brachyspira</taxon>
    </lineage>
</organism>
<accession>A0A0G4K761</accession>
<sequence length="61" mass="7139">MSKVMDKYKRFVADEKEMSAYNERDTFLYGQAAMLQYEREEGKKEGIEIGIQQGIKEGIEQ</sequence>
<dbReference type="Proteomes" id="UP000043763">
    <property type="component" value="Unassembled WGS sequence"/>
</dbReference>
<evidence type="ECO:0000313" key="1">
    <source>
        <dbReference type="EMBL" id="CRF33415.1"/>
    </source>
</evidence>
<evidence type="ECO:0008006" key="3">
    <source>
        <dbReference type="Google" id="ProtNLM"/>
    </source>
</evidence>
<evidence type="ECO:0000313" key="2">
    <source>
        <dbReference type="Proteomes" id="UP000043763"/>
    </source>
</evidence>
<name>A0A0G4K761_9SPIR</name>